<feature type="compositionally biased region" description="Basic residues" evidence="1">
    <location>
        <begin position="138"/>
        <end position="153"/>
    </location>
</feature>
<gene>
    <name evidence="2" type="ORF">PSON_ATCC_30995.1.T0540318</name>
</gene>
<dbReference type="EMBL" id="CAJJDN010000054">
    <property type="protein sequence ID" value="CAD8089806.1"/>
    <property type="molecule type" value="Genomic_DNA"/>
</dbReference>
<name>A0A8S1NHI3_9CILI</name>
<keyword evidence="3" id="KW-1185">Reference proteome</keyword>
<accession>A0A8S1NHI3</accession>
<feature type="compositionally biased region" description="Acidic residues" evidence="1">
    <location>
        <begin position="85"/>
        <end position="95"/>
    </location>
</feature>
<dbReference type="Proteomes" id="UP000692954">
    <property type="component" value="Unassembled WGS sequence"/>
</dbReference>
<feature type="compositionally biased region" description="Low complexity" evidence="1">
    <location>
        <begin position="96"/>
        <end position="105"/>
    </location>
</feature>
<feature type="compositionally biased region" description="Basic and acidic residues" evidence="1">
    <location>
        <begin position="154"/>
        <end position="171"/>
    </location>
</feature>
<evidence type="ECO:0000256" key="1">
    <source>
        <dbReference type="SAM" id="MobiDB-lite"/>
    </source>
</evidence>
<dbReference type="OrthoDB" id="1924287at2759"/>
<reference evidence="2" key="1">
    <citation type="submission" date="2021-01" db="EMBL/GenBank/DDBJ databases">
        <authorList>
            <consortium name="Genoscope - CEA"/>
            <person name="William W."/>
        </authorList>
    </citation>
    <scope>NUCLEOTIDE SEQUENCE</scope>
</reference>
<sequence length="193" mass="22481">MQLIGEFQNKCISLTQESVTSLRKIMIKFLFLELADNTSLPAQTNKLLDPELKDYLVGLIPADHPKNTRFSNIFSQALKQFETLAEEDIESESNEESSSNNSNNNYSKDKLKKTHQYKNKKEVEAITNSTNDQTKNKDRGKKKKKKWRKKEKNQKREREKERKSNSPRESDNLSYSRNNSKSLNVFKIVQSMS</sequence>
<organism evidence="2 3">
    <name type="scientific">Paramecium sonneborni</name>
    <dbReference type="NCBI Taxonomy" id="65129"/>
    <lineage>
        <taxon>Eukaryota</taxon>
        <taxon>Sar</taxon>
        <taxon>Alveolata</taxon>
        <taxon>Ciliophora</taxon>
        <taxon>Intramacronucleata</taxon>
        <taxon>Oligohymenophorea</taxon>
        <taxon>Peniculida</taxon>
        <taxon>Parameciidae</taxon>
        <taxon>Paramecium</taxon>
    </lineage>
</organism>
<feature type="region of interest" description="Disordered" evidence="1">
    <location>
        <begin position="85"/>
        <end position="193"/>
    </location>
</feature>
<evidence type="ECO:0000313" key="2">
    <source>
        <dbReference type="EMBL" id="CAD8089806.1"/>
    </source>
</evidence>
<protein>
    <submittedName>
        <fullName evidence="2">Uncharacterized protein</fullName>
    </submittedName>
</protein>
<comment type="caution">
    <text evidence="2">The sequence shown here is derived from an EMBL/GenBank/DDBJ whole genome shotgun (WGS) entry which is preliminary data.</text>
</comment>
<dbReference type="AlphaFoldDB" id="A0A8S1NHI3"/>
<feature type="compositionally biased region" description="Polar residues" evidence="1">
    <location>
        <begin position="172"/>
        <end position="183"/>
    </location>
</feature>
<evidence type="ECO:0000313" key="3">
    <source>
        <dbReference type="Proteomes" id="UP000692954"/>
    </source>
</evidence>
<proteinExistence type="predicted"/>